<dbReference type="AlphaFoldDB" id="A0AAD5Y551"/>
<gene>
    <name evidence="1" type="ORF">HK103_001290</name>
</gene>
<reference evidence="1" key="1">
    <citation type="submission" date="2020-05" db="EMBL/GenBank/DDBJ databases">
        <title>Phylogenomic resolution of chytrid fungi.</title>
        <authorList>
            <person name="Stajich J.E."/>
            <person name="Amses K."/>
            <person name="Simmons R."/>
            <person name="Seto K."/>
            <person name="Myers J."/>
            <person name="Bonds A."/>
            <person name="Quandt C.A."/>
            <person name="Barry K."/>
            <person name="Liu P."/>
            <person name="Grigoriev I."/>
            <person name="Longcore J.E."/>
            <person name="James T.Y."/>
        </authorList>
    </citation>
    <scope>NUCLEOTIDE SEQUENCE</scope>
    <source>
        <strain evidence="1">PLAUS21</strain>
    </source>
</reference>
<evidence type="ECO:0000313" key="2">
    <source>
        <dbReference type="Proteomes" id="UP001210925"/>
    </source>
</evidence>
<dbReference type="SUPFAM" id="SSF57362">
    <property type="entry name" value="BPTI-like"/>
    <property type="match status" value="1"/>
</dbReference>
<name>A0AAD5Y551_9FUNG</name>
<evidence type="ECO:0000313" key="1">
    <source>
        <dbReference type="EMBL" id="KAJ3252735.1"/>
    </source>
</evidence>
<sequence length="143" mass="15897">MILPISQLVLVPSIMLPDQCLINPTTNLKFVRPSCSGSYYFDPLTQKCEGIQSMMVTGFCTTGPSPYFSDLETCQTACVPSRKMDVEKLVPPPGKSWSTWTCADKPCGNNNCIDEWLQVNCFTDPCPQFKCFEPVPQSVLESL</sequence>
<dbReference type="Proteomes" id="UP001210925">
    <property type="component" value="Unassembled WGS sequence"/>
</dbReference>
<dbReference type="InterPro" id="IPR036880">
    <property type="entry name" value="Kunitz_BPTI_sf"/>
</dbReference>
<accession>A0AAD5Y551</accession>
<organism evidence="1 2">
    <name type="scientific">Boothiomyces macroporosus</name>
    <dbReference type="NCBI Taxonomy" id="261099"/>
    <lineage>
        <taxon>Eukaryota</taxon>
        <taxon>Fungi</taxon>
        <taxon>Fungi incertae sedis</taxon>
        <taxon>Chytridiomycota</taxon>
        <taxon>Chytridiomycota incertae sedis</taxon>
        <taxon>Chytridiomycetes</taxon>
        <taxon>Rhizophydiales</taxon>
        <taxon>Terramycetaceae</taxon>
        <taxon>Boothiomyces</taxon>
    </lineage>
</organism>
<protein>
    <submittedName>
        <fullName evidence="1">Uncharacterized protein</fullName>
    </submittedName>
</protein>
<comment type="caution">
    <text evidence="1">The sequence shown here is derived from an EMBL/GenBank/DDBJ whole genome shotgun (WGS) entry which is preliminary data.</text>
</comment>
<dbReference type="GO" id="GO:0004867">
    <property type="term" value="F:serine-type endopeptidase inhibitor activity"/>
    <property type="evidence" value="ECO:0007669"/>
    <property type="project" value="InterPro"/>
</dbReference>
<dbReference type="EMBL" id="JADGKB010000131">
    <property type="protein sequence ID" value="KAJ3252735.1"/>
    <property type="molecule type" value="Genomic_DNA"/>
</dbReference>
<keyword evidence="2" id="KW-1185">Reference proteome</keyword>
<proteinExistence type="predicted"/>